<evidence type="ECO:0008006" key="2">
    <source>
        <dbReference type="Google" id="ProtNLM"/>
    </source>
</evidence>
<dbReference type="EMBL" id="BARS01007831">
    <property type="protein sequence ID" value="GAF69879.1"/>
    <property type="molecule type" value="Genomic_DNA"/>
</dbReference>
<proteinExistence type="predicted"/>
<reference evidence="1" key="1">
    <citation type="journal article" date="2014" name="Front. Microbiol.">
        <title>High frequency of phylogenetically diverse reductive dehalogenase-homologous genes in deep subseafloor sedimentary metagenomes.</title>
        <authorList>
            <person name="Kawai M."/>
            <person name="Futagami T."/>
            <person name="Toyoda A."/>
            <person name="Takaki Y."/>
            <person name="Nishi S."/>
            <person name="Hori S."/>
            <person name="Arai W."/>
            <person name="Tsubouchi T."/>
            <person name="Morono Y."/>
            <person name="Uchiyama I."/>
            <person name="Ito T."/>
            <person name="Fujiyama A."/>
            <person name="Inagaki F."/>
            <person name="Takami H."/>
        </authorList>
    </citation>
    <scope>NUCLEOTIDE SEQUENCE</scope>
    <source>
        <strain evidence="1">Expedition CK06-06</strain>
    </source>
</reference>
<gene>
    <name evidence="1" type="ORF">S01H1_15010</name>
</gene>
<feature type="non-terminal residue" evidence="1">
    <location>
        <position position="1"/>
    </location>
</feature>
<sequence length="42" mass="5063">IRQIEEFVDAGARHFVVGSRNPTEHKDWFWNGYEKEIIPSFR</sequence>
<comment type="caution">
    <text evidence="1">The sequence shown here is derived from an EMBL/GenBank/DDBJ whole genome shotgun (WGS) entry which is preliminary data.</text>
</comment>
<accession>X0RM30</accession>
<protein>
    <recommendedName>
        <fullName evidence="2">Luciferase-like domain-containing protein</fullName>
    </recommendedName>
</protein>
<dbReference type="AlphaFoldDB" id="X0RM30"/>
<organism evidence="1">
    <name type="scientific">marine sediment metagenome</name>
    <dbReference type="NCBI Taxonomy" id="412755"/>
    <lineage>
        <taxon>unclassified sequences</taxon>
        <taxon>metagenomes</taxon>
        <taxon>ecological metagenomes</taxon>
    </lineage>
</organism>
<name>X0RM30_9ZZZZ</name>
<evidence type="ECO:0000313" key="1">
    <source>
        <dbReference type="EMBL" id="GAF69879.1"/>
    </source>
</evidence>